<reference evidence="1 2" key="1">
    <citation type="submission" date="2019-05" db="EMBL/GenBank/DDBJ databases">
        <title>Another draft genome of Portunus trituberculatus and its Hox gene families provides insights of decapod evolution.</title>
        <authorList>
            <person name="Jeong J.-H."/>
            <person name="Song I."/>
            <person name="Kim S."/>
            <person name="Choi T."/>
            <person name="Kim D."/>
            <person name="Ryu S."/>
            <person name="Kim W."/>
        </authorList>
    </citation>
    <scope>NUCLEOTIDE SEQUENCE [LARGE SCALE GENOMIC DNA]</scope>
    <source>
        <tissue evidence="1">Muscle</tissue>
    </source>
</reference>
<evidence type="ECO:0000313" key="2">
    <source>
        <dbReference type="Proteomes" id="UP000324222"/>
    </source>
</evidence>
<keyword evidence="2" id="KW-1185">Reference proteome</keyword>
<dbReference type="EMBL" id="VSRR010082330">
    <property type="protein sequence ID" value="MPC89829.1"/>
    <property type="molecule type" value="Genomic_DNA"/>
</dbReference>
<sequence>MRVRRKDGSVGGWVEGDAPLFTCDAQVTQRARGSIYHWGAAVVAPAPGVCSGNNPHTRRFPWQPPVPSGAAISTSSSFLLSLAAPPPTHCSFRLPAEGGFSYNHFGLTRCVRLRSVRAPILATSNTHQQLDAAAGEPGTALNTLRAALRVTAHHRT</sequence>
<dbReference type="Proteomes" id="UP000324222">
    <property type="component" value="Unassembled WGS sequence"/>
</dbReference>
<proteinExistence type="predicted"/>
<accession>A0A5B7J533</accession>
<organism evidence="1 2">
    <name type="scientific">Portunus trituberculatus</name>
    <name type="common">Swimming crab</name>
    <name type="synonym">Neptunus trituberculatus</name>
    <dbReference type="NCBI Taxonomy" id="210409"/>
    <lineage>
        <taxon>Eukaryota</taxon>
        <taxon>Metazoa</taxon>
        <taxon>Ecdysozoa</taxon>
        <taxon>Arthropoda</taxon>
        <taxon>Crustacea</taxon>
        <taxon>Multicrustacea</taxon>
        <taxon>Malacostraca</taxon>
        <taxon>Eumalacostraca</taxon>
        <taxon>Eucarida</taxon>
        <taxon>Decapoda</taxon>
        <taxon>Pleocyemata</taxon>
        <taxon>Brachyura</taxon>
        <taxon>Eubrachyura</taxon>
        <taxon>Portunoidea</taxon>
        <taxon>Portunidae</taxon>
        <taxon>Portuninae</taxon>
        <taxon>Portunus</taxon>
    </lineage>
</organism>
<dbReference type="AlphaFoldDB" id="A0A5B7J533"/>
<evidence type="ECO:0000313" key="1">
    <source>
        <dbReference type="EMBL" id="MPC89829.1"/>
    </source>
</evidence>
<gene>
    <name evidence="1" type="ORF">E2C01_084789</name>
</gene>
<protein>
    <submittedName>
        <fullName evidence="1">Uncharacterized protein</fullName>
    </submittedName>
</protein>
<comment type="caution">
    <text evidence="1">The sequence shown here is derived from an EMBL/GenBank/DDBJ whole genome shotgun (WGS) entry which is preliminary data.</text>
</comment>
<name>A0A5B7J533_PORTR</name>